<dbReference type="GO" id="GO:0032259">
    <property type="term" value="P:methylation"/>
    <property type="evidence" value="ECO:0007669"/>
    <property type="project" value="UniProtKB-KW"/>
</dbReference>
<dbReference type="InterPro" id="IPR029063">
    <property type="entry name" value="SAM-dependent_MTases_sf"/>
</dbReference>
<protein>
    <submittedName>
        <fullName evidence="4">Methyltransferase</fullName>
    </submittedName>
</protein>
<dbReference type="PROSITE" id="PS00092">
    <property type="entry name" value="N6_MTASE"/>
    <property type="match status" value="1"/>
</dbReference>
<dbReference type="Gene3D" id="3.40.50.150">
    <property type="entry name" value="Vaccinia Virus protein VP39"/>
    <property type="match status" value="1"/>
</dbReference>
<dbReference type="PANTHER" id="PTHR47739:SF1">
    <property type="entry name" value="TRNA1(VAL) (ADENINE(37)-N6)-METHYLTRANSFERASE"/>
    <property type="match status" value="1"/>
</dbReference>
<evidence type="ECO:0000259" key="3">
    <source>
        <dbReference type="Pfam" id="PF05175"/>
    </source>
</evidence>
<evidence type="ECO:0000313" key="5">
    <source>
        <dbReference type="Proteomes" id="UP000682951"/>
    </source>
</evidence>
<dbReference type="Pfam" id="PF05175">
    <property type="entry name" value="MTS"/>
    <property type="match status" value="1"/>
</dbReference>
<evidence type="ECO:0000256" key="2">
    <source>
        <dbReference type="ARBA" id="ARBA00022691"/>
    </source>
</evidence>
<evidence type="ECO:0000313" key="4">
    <source>
        <dbReference type="EMBL" id="MBR8464064.1"/>
    </source>
</evidence>
<name>A0ABS5HIG1_9BACT</name>
<proteinExistence type="predicted"/>
<dbReference type="CDD" id="cd02440">
    <property type="entry name" value="AdoMet_MTases"/>
    <property type="match status" value="1"/>
</dbReference>
<sequence>MILAQLDNAYRYNSDTLVLYDFISKILKPYFKGEVLDVGCGCGILGLLLKRDFNGINLSLLDIQEINLELSRQNANTNSLEAKFIHADFTKFKSESKFDLIISNPPFYHDGVSKSTNEHIAISRYATHLPLRDFIQSVNSNLKPCGEMIFCYDVASLTEIFAILKEFKMTPICIKFIHSKANKDANLVIFHVKKSSHSKCKIAPPLFMMCGDDFSDEAKRIFSKAQTKSELWQ</sequence>
<comment type="caution">
    <text evidence="4">The sequence shown here is derived from an EMBL/GenBank/DDBJ whole genome shotgun (WGS) entry which is preliminary data.</text>
</comment>
<dbReference type="InterPro" id="IPR007848">
    <property type="entry name" value="Small_mtfrase_dom"/>
</dbReference>
<organism evidence="4 5">
    <name type="scientific">Campylobacter anatolicus</name>
    <dbReference type="NCBI Taxonomy" id="2829105"/>
    <lineage>
        <taxon>Bacteria</taxon>
        <taxon>Pseudomonadati</taxon>
        <taxon>Campylobacterota</taxon>
        <taxon>Epsilonproteobacteria</taxon>
        <taxon>Campylobacterales</taxon>
        <taxon>Campylobacteraceae</taxon>
        <taxon>Campylobacter</taxon>
    </lineage>
</organism>
<dbReference type="GO" id="GO:0008168">
    <property type="term" value="F:methyltransferase activity"/>
    <property type="evidence" value="ECO:0007669"/>
    <property type="project" value="UniProtKB-KW"/>
</dbReference>
<keyword evidence="1 4" id="KW-0808">Transferase</keyword>
<keyword evidence="2" id="KW-0949">S-adenosyl-L-methionine</keyword>
<gene>
    <name evidence="4" type="ORF">KDD93_05690</name>
</gene>
<dbReference type="InterPro" id="IPR002052">
    <property type="entry name" value="DNA_methylase_N6_adenine_CS"/>
</dbReference>
<feature type="domain" description="Methyltransferase small" evidence="3">
    <location>
        <begin position="26"/>
        <end position="114"/>
    </location>
</feature>
<dbReference type="PANTHER" id="PTHR47739">
    <property type="entry name" value="TRNA1(VAL) (ADENINE(37)-N6)-METHYLTRANSFERASE"/>
    <property type="match status" value="1"/>
</dbReference>
<dbReference type="EMBL" id="JAGSSW010000005">
    <property type="protein sequence ID" value="MBR8464064.1"/>
    <property type="molecule type" value="Genomic_DNA"/>
</dbReference>
<keyword evidence="1 4" id="KW-0489">Methyltransferase</keyword>
<keyword evidence="5" id="KW-1185">Reference proteome</keyword>
<evidence type="ECO:0000256" key="1">
    <source>
        <dbReference type="ARBA" id="ARBA00022603"/>
    </source>
</evidence>
<dbReference type="InterPro" id="IPR050210">
    <property type="entry name" value="tRNA_Adenine-N(6)_MTase"/>
</dbReference>
<accession>A0ABS5HIG1</accession>
<dbReference type="SUPFAM" id="SSF53335">
    <property type="entry name" value="S-adenosyl-L-methionine-dependent methyltransferases"/>
    <property type="match status" value="1"/>
</dbReference>
<dbReference type="RefSeq" id="WP_212142053.1">
    <property type="nucleotide sequence ID" value="NZ_JAGSSW010000005.1"/>
</dbReference>
<reference evidence="4 5" key="1">
    <citation type="submission" date="2021-04" db="EMBL/GenBank/DDBJ databases">
        <title>Molecular and phenotypic characterization and identification of bacterial isolates recovered from the Anatolian ground squirrels (Spermophilus xanthoprymnus) and which have the potential to form a new species in the Campylobacter genus.</title>
        <authorList>
            <person name="Aydin F."/>
            <person name="Abay S."/>
            <person name="Kayman T."/>
            <person name="Karakaya E."/>
            <person name="Mustak H.K."/>
            <person name="Mustak I.B."/>
            <person name="Bilgin N."/>
            <person name="Duzler A."/>
            <person name="Sahin O."/>
            <person name="Guran O."/>
            <person name="Saticioglu I.B."/>
        </authorList>
    </citation>
    <scope>NUCLEOTIDE SEQUENCE [LARGE SCALE GENOMIC DNA]</scope>
    <source>
        <strain evidence="5">faydin-G24</strain>
    </source>
</reference>
<dbReference type="Proteomes" id="UP000682951">
    <property type="component" value="Unassembled WGS sequence"/>
</dbReference>